<evidence type="ECO:0000313" key="3">
    <source>
        <dbReference type="Proteomes" id="UP000324705"/>
    </source>
</evidence>
<dbReference type="Proteomes" id="UP000324705">
    <property type="component" value="Chromosome 5B"/>
</dbReference>
<dbReference type="AlphaFoldDB" id="A0A9R0XF72"/>
<dbReference type="PANTHER" id="PTHR24121:SF25">
    <property type="entry name" value="PGG DOMAIN-CONTAINING PROTEIN"/>
    <property type="match status" value="1"/>
</dbReference>
<keyword evidence="1" id="KW-0040">ANK repeat</keyword>
<proteinExistence type="predicted"/>
<keyword evidence="3" id="KW-1185">Reference proteome</keyword>
<reference evidence="2 3" key="1">
    <citation type="submission" date="2017-09" db="EMBL/GenBank/DDBJ databases">
        <authorList>
            <consortium name="International Durum Wheat Genome Sequencing Consortium (IDWGSC)"/>
            <person name="Milanesi L."/>
        </authorList>
    </citation>
    <scope>NUCLEOTIDE SEQUENCE [LARGE SCALE GENOMIC DNA]</scope>
    <source>
        <strain evidence="3">cv. Svevo</strain>
    </source>
</reference>
<feature type="repeat" description="ANK" evidence="1">
    <location>
        <begin position="97"/>
        <end position="122"/>
    </location>
</feature>
<dbReference type="InterPro" id="IPR036770">
    <property type="entry name" value="Ankyrin_rpt-contain_sf"/>
</dbReference>
<dbReference type="Pfam" id="PF12796">
    <property type="entry name" value="Ank_2"/>
    <property type="match status" value="1"/>
</dbReference>
<dbReference type="PROSITE" id="PS50297">
    <property type="entry name" value="ANK_REP_REGION"/>
    <property type="match status" value="1"/>
</dbReference>
<dbReference type="InterPro" id="IPR002110">
    <property type="entry name" value="Ankyrin_rpt"/>
</dbReference>
<dbReference type="EMBL" id="LT934120">
    <property type="protein sequence ID" value="VAI35614.1"/>
    <property type="molecule type" value="Genomic_DNA"/>
</dbReference>
<dbReference type="Gramene" id="TRITD5Bv1G183070.1">
    <property type="protein sequence ID" value="TRITD5Bv1G183070.1"/>
    <property type="gene ID" value="TRITD5Bv1G183070"/>
</dbReference>
<gene>
    <name evidence="2" type="ORF">TRITD_5Bv1G183070</name>
</gene>
<dbReference type="SUPFAM" id="SSF48403">
    <property type="entry name" value="Ankyrin repeat"/>
    <property type="match status" value="1"/>
</dbReference>
<organism evidence="2 3">
    <name type="scientific">Triticum turgidum subsp. durum</name>
    <name type="common">Durum wheat</name>
    <name type="synonym">Triticum durum</name>
    <dbReference type="NCBI Taxonomy" id="4567"/>
    <lineage>
        <taxon>Eukaryota</taxon>
        <taxon>Viridiplantae</taxon>
        <taxon>Streptophyta</taxon>
        <taxon>Embryophyta</taxon>
        <taxon>Tracheophyta</taxon>
        <taxon>Spermatophyta</taxon>
        <taxon>Magnoliopsida</taxon>
        <taxon>Liliopsida</taxon>
        <taxon>Poales</taxon>
        <taxon>Poaceae</taxon>
        <taxon>BOP clade</taxon>
        <taxon>Pooideae</taxon>
        <taxon>Triticodae</taxon>
        <taxon>Triticeae</taxon>
        <taxon>Triticinae</taxon>
        <taxon>Triticum</taxon>
    </lineage>
</organism>
<evidence type="ECO:0000256" key="1">
    <source>
        <dbReference type="PROSITE-ProRule" id="PRU00023"/>
    </source>
</evidence>
<dbReference type="Gene3D" id="1.25.40.20">
    <property type="entry name" value="Ankyrin repeat-containing domain"/>
    <property type="match status" value="2"/>
</dbReference>
<dbReference type="PANTHER" id="PTHR24121">
    <property type="entry name" value="NO MECHANORECEPTOR POTENTIAL C, ISOFORM D-RELATED"/>
    <property type="match status" value="1"/>
</dbReference>
<evidence type="ECO:0000313" key="2">
    <source>
        <dbReference type="EMBL" id="VAI35614.1"/>
    </source>
</evidence>
<sequence length="256" mass="27651">MDAKLMVATDPGDVKKLKDVLNQEDAVAMVVVTAASKKPSEEDQPPAAGALLMGVTPQGDTALHVVASTNGEGQEFLIYAGIIYKRDKSLLFATNHKGDTPLHCAARAGKPQMVSYLIHLAARDGADTMLRLLRMENKRHETALHEAIRVEKGRILGHKERTLLYPAQPAEEKNKHNADGAPEENIIVKLLMGADPELANYPADGISPLYLAILLEKSTIALTLYDMSDGNLSYSGADGQNALHVAVLRDRDTGPI</sequence>
<accession>A0A9R0XF72</accession>
<name>A0A9R0XF72_TRITD</name>
<dbReference type="PROSITE" id="PS50088">
    <property type="entry name" value="ANK_REPEAT"/>
    <property type="match status" value="1"/>
</dbReference>
<protein>
    <submittedName>
        <fullName evidence="2">Uncharacterized protein</fullName>
    </submittedName>
</protein>
<dbReference type="SMART" id="SM00248">
    <property type="entry name" value="ANK"/>
    <property type="match status" value="3"/>
</dbReference>